<accession>A0A1I7WK65</accession>
<organism evidence="1 2">
    <name type="scientific">Heterorhabditis bacteriophora</name>
    <name type="common">Entomopathogenic nematode worm</name>
    <dbReference type="NCBI Taxonomy" id="37862"/>
    <lineage>
        <taxon>Eukaryota</taxon>
        <taxon>Metazoa</taxon>
        <taxon>Ecdysozoa</taxon>
        <taxon>Nematoda</taxon>
        <taxon>Chromadorea</taxon>
        <taxon>Rhabditida</taxon>
        <taxon>Rhabditina</taxon>
        <taxon>Rhabditomorpha</taxon>
        <taxon>Strongyloidea</taxon>
        <taxon>Heterorhabditidae</taxon>
        <taxon>Heterorhabditis</taxon>
    </lineage>
</organism>
<reference evidence="2" key="1">
    <citation type="submission" date="2016-11" db="UniProtKB">
        <authorList>
            <consortium name="WormBaseParasite"/>
        </authorList>
    </citation>
    <scope>IDENTIFICATION</scope>
</reference>
<protein>
    <submittedName>
        <fullName evidence="2">Secreted protein</fullName>
    </submittedName>
</protein>
<keyword evidence="1" id="KW-1185">Reference proteome</keyword>
<dbReference type="WBParaSite" id="Hba_05428">
    <property type="protein sequence ID" value="Hba_05428"/>
    <property type="gene ID" value="Hba_05428"/>
</dbReference>
<proteinExistence type="predicted"/>
<dbReference type="AlphaFoldDB" id="A0A1I7WK65"/>
<name>A0A1I7WK65_HETBA</name>
<evidence type="ECO:0000313" key="2">
    <source>
        <dbReference type="WBParaSite" id="Hba_05428"/>
    </source>
</evidence>
<sequence length="143" mass="16240">MIFLFLNSNGISKRRIILTCRCFVLLFSFSTRIFAYISEFSFSTDHLMFLFLQPIYSFVRSKGKTGNYSLLTASSLTQYIHASGRLHTLQGQAGISRSLPPRTSLFSFESITTPVQNIHNVCVFMGIWGPKEPFDDLLYNSSS</sequence>
<dbReference type="Proteomes" id="UP000095283">
    <property type="component" value="Unplaced"/>
</dbReference>
<evidence type="ECO:0000313" key="1">
    <source>
        <dbReference type="Proteomes" id="UP000095283"/>
    </source>
</evidence>